<evidence type="ECO:0000256" key="1">
    <source>
        <dbReference type="SAM" id="MobiDB-lite"/>
    </source>
</evidence>
<evidence type="ECO:0000313" key="2">
    <source>
        <dbReference type="EMBL" id="KAF1922314.1"/>
    </source>
</evidence>
<organism evidence="2 3">
    <name type="scientific">Didymella exigua CBS 183.55</name>
    <dbReference type="NCBI Taxonomy" id="1150837"/>
    <lineage>
        <taxon>Eukaryota</taxon>
        <taxon>Fungi</taxon>
        <taxon>Dikarya</taxon>
        <taxon>Ascomycota</taxon>
        <taxon>Pezizomycotina</taxon>
        <taxon>Dothideomycetes</taxon>
        <taxon>Pleosporomycetidae</taxon>
        <taxon>Pleosporales</taxon>
        <taxon>Pleosporineae</taxon>
        <taxon>Didymellaceae</taxon>
        <taxon>Didymella</taxon>
    </lineage>
</organism>
<dbReference type="RefSeq" id="XP_033442567.1">
    <property type="nucleotide sequence ID" value="XM_033587131.1"/>
</dbReference>
<keyword evidence="3" id="KW-1185">Reference proteome</keyword>
<dbReference type="OrthoDB" id="3690965at2759"/>
<feature type="region of interest" description="Disordered" evidence="1">
    <location>
        <begin position="312"/>
        <end position="390"/>
    </location>
</feature>
<dbReference type="Proteomes" id="UP000800082">
    <property type="component" value="Unassembled WGS sequence"/>
</dbReference>
<dbReference type="GeneID" id="54344777"/>
<feature type="compositionally biased region" description="Basic and acidic residues" evidence="1">
    <location>
        <begin position="316"/>
        <end position="339"/>
    </location>
</feature>
<dbReference type="EMBL" id="ML979036">
    <property type="protein sequence ID" value="KAF1922314.1"/>
    <property type="molecule type" value="Genomic_DNA"/>
</dbReference>
<evidence type="ECO:0000313" key="3">
    <source>
        <dbReference type="Proteomes" id="UP000800082"/>
    </source>
</evidence>
<accession>A0A6A5R5N5</accession>
<proteinExistence type="predicted"/>
<sequence length="390" mass="44837">MLQNVASAVTKWEVSESWITQFLHCHANKLTTKWTTGMDRERFLADSKRKYELYFNLLHSKMREHSVDERNTYNMDEKGFFVGINSHTKRIVSKAIWESKERTAALRDGNREWVTLLACPLDVVLFAPLSRHYTKKLTHYLQRTQGLTRITKPDFYSNFWPAWSATMTSELILKSFQATGVWPMDADAVLKRFNNHPPQQDEDAEIGEHGDGDSWPELRKIFDAAVADKARIEAKRLSRSLHSLQLNVIKKRPTQRTTLTTQDGDDWHGGAVFYSPRKLARDRARKAAELDEAAQLQLQKSRDRKAKVVATAHKKQQQEEAKFARQRAAEERREAKKAQAEVLAAERALKKQQNDAPIAQKSHNTLNKPASPPPKITARGRNSRLPAKYK</sequence>
<protein>
    <recommendedName>
        <fullName evidence="4">HTH CENPB-type domain-containing protein</fullName>
    </recommendedName>
</protein>
<evidence type="ECO:0008006" key="4">
    <source>
        <dbReference type="Google" id="ProtNLM"/>
    </source>
</evidence>
<gene>
    <name evidence="2" type="ORF">M421DRAFT_10665</name>
</gene>
<name>A0A6A5R5N5_9PLEO</name>
<reference evidence="2" key="1">
    <citation type="journal article" date="2020" name="Stud. Mycol.">
        <title>101 Dothideomycetes genomes: a test case for predicting lifestyles and emergence of pathogens.</title>
        <authorList>
            <person name="Haridas S."/>
            <person name="Albert R."/>
            <person name="Binder M."/>
            <person name="Bloem J."/>
            <person name="Labutti K."/>
            <person name="Salamov A."/>
            <person name="Andreopoulos B."/>
            <person name="Baker S."/>
            <person name="Barry K."/>
            <person name="Bills G."/>
            <person name="Bluhm B."/>
            <person name="Cannon C."/>
            <person name="Castanera R."/>
            <person name="Culley D."/>
            <person name="Daum C."/>
            <person name="Ezra D."/>
            <person name="Gonzalez J."/>
            <person name="Henrissat B."/>
            <person name="Kuo A."/>
            <person name="Liang C."/>
            <person name="Lipzen A."/>
            <person name="Lutzoni F."/>
            <person name="Magnuson J."/>
            <person name="Mondo S."/>
            <person name="Nolan M."/>
            <person name="Ohm R."/>
            <person name="Pangilinan J."/>
            <person name="Park H.-J."/>
            <person name="Ramirez L."/>
            <person name="Alfaro M."/>
            <person name="Sun H."/>
            <person name="Tritt A."/>
            <person name="Yoshinaga Y."/>
            <person name="Zwiers L.-H."/>
            <person name="Turgeon B."/>
            <person name="Goodwin S."/>
            <person name="Spatafora J."/>
            <person name="Crous P."/>
            <person name="Grigoriev I."/>
        </authorList>
    </citation>
    <scope>NUCLEOTIDE SEQUENCE</scope>
    <source>
        <strain evidence="2">CBS 183.55</strain>
    </source>
</reference>
<dbReference type="AlphaFoldDB" id="A0A6A5R5N5"/>